<evidence type="ECO:0000256" key="8">
    <source>
        <dbReference type="HAMAP-Rule" id="MF_00238"/>
    </source>
</evidence>
<evidence type="ECO:0000256" key="2">
    <source>
        <dbReference type="ARBA" id="ARBA00022679"/>
    </source>
</evidence>
<dbReference type="Proteomes" id="UP000282483">
    <property type="component" value="Chromosome"/>
</dbReference>
<sequence>MLLESTSAPVITIDGPGGSGKGTVSSQLAEKLGWHFLDSGAIYRAFAFIAVATATPLEEVSLLPLVNQLTLRFISNPTDNKLKILWEERDITEDIRTEESGRLASRLGAYPKVREALLDYQRAFRKAPGLVADGRDMGTVVFPDAVLKIFLFASPEERAKRRYLQLKARGKRVSLDAVRTELDQRDNQDKQRSTAPLKAAKDAFMIDTTHLSVQDVLQRILDKLQVG</sequence>
<evidence type="ECO:0000256" key="1">
    <source>
        <dbReference type="ARBA" id="ARBA00009427"/>
    </source>
</evidence>
<dbReference type="GO" id="GO:0006220">
    <property type="term" value="P:pyrimidine nucleotide metabolic process"/>
    <property type="evidence" value="ECO:0007669"/>
    <property type="project" value="UniProtKB-UniRule"/>
</dbReference>
<dbReference type="InterPro" id="IPR011994">
    <property type="entry name" value="Cytidylate_kinase_dom"/>
</dbReference>
<keyword evidence="5 8" id="KW-0067">ATP-binding</keyword>
<proteinExistence type="inferred from homology"/>
<feature type="domain" description="Cytidylate kinase" evidence="9">
    <location>
        <begin position="11"/>
        <end position="224"/>
    </location>
</feature>
<dbReference type="EC" id="2.7.4.25" evidence="8"/>
<feature type="binding site" evidence="8">
    <location>
        <begin position="15"/>
        <end position="23"/>
    </location>
    <ligand>
        <name>ATP</name>
        <dbReference type="ChEBI" id="CHEBI:30616"/>
    </ligand>
</feature>
<comment type="similarity">
    <text evidence="1 8">Belongs to the cytidylate kinase family. Type 1 subfamily.</text>
</comment>
<keyword evidence="2 8" id="KW-0808">Transferase</keyword>
<dbReference type="GO" id="GO:0005737">
    <property type="term" value="C:cytoplasm"/>
    <property type="evidence" value="ECO:0007669"/>
    <property type="project" value="UniProtKB-SubCell"/>
</dbReference>
<comment type="subcellular location">
    <subcellularLocation>
        <location evidence="8">Cytoplasm</location>
    </subcellularLocation>
</comment>
<keyword evidence="4 8" id="KW-0418">Kinase</keyword>
<dbReference type="GO" id="GO:0036431">
    <property type="term" value="F:dCMP kinase activity"/>
    <property type="evidence" value="ECO:0007669"/>
    <property type="project" value="InterPro"/>
</dbReference>
<dbReference type="KEGG" id="rvi:RVIR1_07760"/>
<evidence type="ECO:0000256" key="5">
    <source>
        <dbReference type="ARBA" id="ARBA00022840"/>
    </source>
</evidence>
<dbReference type="GO" id="GO:0005524">
    <property type="term" value="F:ATP binding"/>
    <property type="evidence" value="ECO:0007669"/>
    <property type="project" value="UniProtKB-UniRule"/>
</dbReference>
<dbReference type="AlphaFoldDB" id="A0A2Z5UW21"/>
<dbReference type="RefSeq" id="WP_126322735.1">
    <property type="nucleotide sequence ID" value="NZ_AP018005.1"/>
</dbReference>
<evidence type="ECO:0000313" key="10">
    <source>
        <dbReference type="EMBL" id="BBB15265.1"/>
    </source>
</evidence>
<evidence type="ECO:0000256" key="7">
    <source>
        <dbReference type="ARBA" id="ARBA00048478"/>
    </source>
</evidence>
<dbReference type="OrthoDB" id="9807434at2"/>
<keyword evidence="8" id="KW-0963">Cytoplasm</keyword>
<evidence type="ECO:0000259" key="9">
    <source>
        <dbReference type="Pfam" id="PF02224"/>
    </source>
</evidence>
<accession>A0A2Z5UW21</accession>
<protein>
    <recommendedName>
        <fullName evidence="8">Cytidylate kinase</fullName>
        <shortName evidence="8">CK</shortName>
        <ecNumber evidence="8">2.7.4.25</ecNumber>
    </recommendedName>
    <alternativeName>
        <fullName evidence="8">Cytidine monophosphate kinase</fullName>
        <shortName evidence="8">CMP kinase</shortName>
    </alternativeName>
</protein>
<reference evidence="10 11" key="1">
    <citation type="submission" date="2017-03" db="EMBL/GenBank/DDBJ databases">
        <title>The genome sequence of Candidatus Rickettsiella viridis.</title>
        <authorList>
            <person name="Nikoh N."/>
            <person name="Tsuchida T."/>
            <person name="Yamaguchi K."/>
            <person name="Maeda T."/>
            <person name="Shigenobu S."/>
            <person name="Fukatsu T."/>
        </authorList>
    </citation>
    <scope>NUCLEOTIDE SEQUENCE [LARGE SCALE GENOMIC DNA]</scope>
    <source>
        <strain evidence="10 11">Ap-RA04</strain>
    </source>
</reference>
<name>A0A2Z5UW21_9COXI</name>
<dbReference type="InterPro" id="IPR027417">
    <property type="entry name" value="P-loop_NTPase"/>
</dbReference>
<dbReference type="Gene3D" id="3.40.50.300">
    <property type="entry name" value="P-loop containing nucleotide triphosphate hydrolases"/>
    <property type="match status" value="1"/>
</dbReference>
<dbReference type="HAMAP" id="MF_00238">
    <property type="entry name" value="Cytidyl_kinase_type1"/>
    <property type="match status" value="1"/>
</dbReference>
<evidence type="ECO:0000256" key="6">
    <source>
        <dbReference type="ARBA" id="ARBA00047615"/>
    </source>
</evidence>
<evidence type="ECO:0000256" key="3">
    <source>
        <dbReference type="ARBA" id="ARBA00022741"/>
    </source>
</evidence>
<gene>
    <name evidence="8 10" type="primary">cmk</name>
    <name evidence="10" type="ORF">RVIR1_07760</name>
</gene>
<dbReference type="InterPro" id="IPR003136">
    <property type="entry name" value="Cytidylate_kin"/>
</dbReference>
<dbReference type="NCBIfam" id="TIGR00017">
    <property type="entry name" value="cmk"/>
    <property type="match status" value="1"/>
</dbReference>
<dbReference type="CDD" id="cd02020">
    <property type="entry name" value="CMPK"/>
    <property type="match status" value="1"/>
</dbReference>
<dbReference type="GO" id="GO:0036430">
    <property type="term" value="F:CMP kinase activity"/>
    <property type="evidence" value="ECO:0007669"/>
    <property type="project" value="RHEA"/>
</dbReference>
<evidence type="ECO:0000256" key="4">
    <source>
        <dbReference type="ARBA" id="ARBA00022777"/>
    </source>
</evidence>
<comment type="catalytic activity">
    <reaction evidence="7 8">
        <text>CMP + ATP = CDP + ADP</text>
        <dbReference type="Rhea" id="RHEA:11600"/>
        <dbReference type="ChEBI" id="CHEBI:30616"/>
        <dbReference type="ChEBI" id="CHEBI:58069"/>
        <dbReference type="ChEBI" id="CHEBI:60377"/>
        <dbReference type="ChEBI" id="CHEBI:456216"/>
        <dbReference type="EC" id="2.7.4.25"/>
    </reaction>
</comment>
<dbReference type="Pfam" id="PF02224">
    <property type="entry name" value="Cytidylate_kin"/>
    <property type="match status" value="1"/>
</dbReference>
<evidence type="ECO:0000313" key="11">
    <source>
        <dbReference type="Proteomes" id="UP000282483"/>
    </source>
</evidence>
<comment type="catalytic activity">
    <reaction evidence="6 8">
        <text>dCMP + ATP = dCDP + ADP</text>
        <dbReference type="Rhea" id="RHEA:25094"/>
        <dbReference type="ChEBI" id="CHEBI:30616"/>
        <dbReference type="ChEBI" id="CHEBI:57566"/>
        <dbReference type="ChEBI" id="CHEBI:58593"/>
        <dbReference type="ChEBI" id="CHEBI:456216"/>
        <dbReference type="EC" id="2.7.4.25"/>
    </reaction>
</comment>
<organism evidence="10 11">
    <name type="scientific">Candidatus Rickettsiella viridis</name>
    <dbReference type="NCBI Taxonomy" id="676208"/>
    <lineage>
        <taxon>Bacteria</taxon>
        <taxon>Pseudomonadati</taxon>
        <taxon>Pseudomonadota</taxon>
        <taxon>Gammaproteobacteria</taxon>
        <taxon>Legionellales</taxon>
        <taxon>Coxiellaceae</taxon>
        <taxon>Rickettsiella</taxon>
    </lineage>
</organism>
<keyword evidence="11" id="KW-1185">Reference proteome</keyword>
<keyword evidence="3 8" id="KW-0547">Nucleotide-binding</keyword>
<dbReference type="SUPFAM" id="SSF52540">
    <property type="entry name" value="P-loop containing nucleoside triphosphate hydrolases"/>
    <property type="match status" value="1"/>
</dbReference>
<dbReference type="EMBL" id="AP018005">
    <property type="protein sequence ID" value="BBB15265.1"/>
    <property type="molecule type" value="Genomic_DNA"/>
</dbReference>